<evidence type="ECO:0000256" key="2">
    <source>
        <dbReference type="ARBA" id="ARBA00007183"/>
    </source>
</evidence>
<keyword evidence="6" id="KW-0238">DNA-binding</keyword>
<protein>
    <recommendedName>
        <fullName evidence="3">Relaxosome protein TraY</fullName>
    </recommendedName>
</protein>
<name>A0A7C9NXZ9_9BURK</name>
<dbReference type="InterPro" id="IPR013321">
    <property type="entry name" value="Arc_rbn_hlx_hlx"/>
</dbReference>
<dbReference type="InterPro" id="IPR008876">
    <property type="entry name" value="TraY"/>
</dbReference>
<accession>A0A7C9NXZ9</accession>
<evidence type="ECO:0000313" key="8">
    <source>
        <dbReference type="Proteomes" id="UP000481947"/>
    </source>
</evidence>
<proteinExistence type="inferred from homology"/>
<dbReference type="InterPro" id="IPR010985">
    <property type="entry name" value="Ribbon_hlx_hlx"/>
</dbReference>
<sequence>MSAVSLRLPDDVSSRLQHLAEATGRSKTFYMIEAIRDHLDDLEDLYLAERELEDIRAGRSQTTSLEEVMKQYGLEG</sequence>
<evidence type="ECO:0000256" key="5">
    <source>
        <dbReference type="ARBA" id="ARBA00022971"/>
    </source>
</evidence>
<dbReference type="Gene3D" id="1.10.1220.10">
    <property type="entry name" value="Met repressor-like"/>
    <property type="match status" value="1"/>
</dbReference>
<dbReference type="SUPFAM" id="SSF47598">
    <property type="entry name" value="Ribbon-helix-helix"/>
    <property type="match status" value="1"/>
</dbReference>
<dbReference type="GO" id="GO:0003677">
    <property type="term" value="F:DNA binding"/>
    <property type="evidence" value="ECO:0007669"/>
    <property type="project" value="UniProtKB-KW"/>
</dbReference>
<evidence type="ECO:0000256" key="3">
    <source>
        <dbReference type="ARBA" id="ARBA00020541"/>
    </source>
</evidence>
<reference evidence="7 8" key="1">
    <citation type="submission" date="2019-09" db="EMBL/GenBank/DDBJ databases">
        <title>Identification of Malikia spinosa a prominent benzene-, toluene-, and ethylbenzene-degrading bacterium: enrichment, isolation and whole genome sequencing.</title>
        <authorList>
            <person name="Tancsics A."/>
            <person name="Revesz F."/>
            <person name="Kriszt B."/>
        </authorList>
    </citation>
    <scope>NUCLEOTIDE SEQUENCE [LARGE SCALE GENOMIC DNA]</scope>
    <source>
        <strain evidence="7 8">AB6</strain>
    </source>
</reference>
<dbReference type="EMBL" id="VYSB01000050">
    <property type="protein sequence ID" value="MYZ54104.1"/>
    <property type="molecule type" value="Genomic_DNA"/>
</dbReference>
<dbReference type="Proteomes" id="UP000481947">
    <property type="component" value="Unassembled WGS sequence"/>
</dbReference>
<keyword evidence="5" id="KW-0184">Conjugation</keyword>
<comment type="similarity">
    <text evidence="2">Belongs to the TraY family.</text>
</comment>
<dbReference type="CDD" id="cd22233">
    <property type="entry name" value="RHH_CopAso-like"/>
    <property type="match status" value="1"/>
</dbReference>
<comment type="subcellular location">
    <subcellularLocation>
        <location evidence="1">Cytoplasm</location>
    </subcellularLocation>
</comment>
<dbReference type="Pfam" id="PF05509">
    <property type="entry name" value="TraY"/>
    <property type="match status" value="1"/>
</dbReference>
<dbReference type="RefSeq" id="WP_161126550.1">
    <property type="nucleotide sequence ID" value="NZ_VYSB01000050.1"/>
</dbReference>
<evidence type="ECO:0000256" key="4">
    <source>
        <dbReference type="ARBA" id="ARBA00022490"/>
    </source>
</evidence>
<comment type="caution">
    <text evidence="7">The sequence shown here is derived from an EMBL/GenBank/DDBJ whole genome shotgun (WGS) entry which is preliminary data.</text>
</comment>
<organism evidence="7 8">
    <name type="scientific">Malikia spinosa</name>
    <dbReference type="NCBI Taxonomy" id="86180"/>
    <lineage>
        <taxon>Bacteria</taxon>
        <taxon>Pseudomonadati</taxon>
        <taxon>Pseudomonadota</taxon>
        <taxon>Betaproteobacteria</taxon>
        <taxon>Burkholderiales</taxon>
        <taxon>Comamonadaceae</taxon>
        <taxon>Malikia</taxon>
    </lineage>
</organism>
<evidence type="ECO:0000256" key="1">
    <source>
        <dbReference type="ARBA" id="ARBA00004496"/>
    </source>
</evidence>
<keyword evidence="4" id="KW-0963">Cytoplasm</keyword>
<dbReference type="GO" id="GO:0005737">
    <property type="term" value="C:cytoplasm"/>
    <property type="evidence" value="ECO:0007669"/>
    <property type="project" value="UniProtKB-SubCell"/>
</dbReference>
<gene>
    <name evidence="7" type="ORF">F5985_18780</name>
</gene>
<dbReference type="AlphaFoldDB" id="A0A7C9NXZ9"/>
<dbReference type="GO" id="GO:0006355">
    <property type="term" value="P:regulation of DNA-templated transcription"/>
    <property type="evidence" value="ECO:0007669"/>
    <property type="project" value="InterPro"/>
</dbReference>
<evidence type="ECO:0000313" key="7">
    <source>
        <dbReference type="EMBL" id="MYZ54104.1"/>
    </source>
</evidence>
<evidence type="ECO:0000256" key="6">
    <source>
        <dbReference type="ARBA" id="ARBA00023125"/>
    </source>
</evidence>